<dbReference type="RefSeq" id="WP_103448640.1">
    <property type="nucleotide sequence ID" value="NZ_MINI01000038.1"/>
</dbReference>
<organism evidence="1 2">
    <name type="scientific">Pseudomonas putida</name>
    <name type="common">Arthrobacter siderocapsulatus</name>
    <dbReference type="NCBI Taxonomy" id="303"/>
    <lineage>
        <taxon>Bacteria</taxon>
        <taxon>Pseudomonadati</taxon>
        <taxon>Pseudomonadota</taxon>
        <taxon>Gammaproteobacteria</taxon>
        <taxon>Pseudomonadales</taxon>
        <taxon>Pseudomonadaceae</taxon>
        <taxon>Pseudomonas</taxon>
    </lineage>
</organism>
<name>A0A2S3WUV7_PSEPU</name>
<gene>
    <name evidence="1" type="ORF">BGP84_20165</name>
</gene>
<dbReference type="Proteomes" id="UP000237230">
    <property type="component" value="Unassembled WGS sequence"/>
</dbReference>
<protein>
    <submittedName>
        <fullName evidence="1">Uncharacterized protein</fullName>
    </submittedName>
</protein>
<evidence type="ECO:0000313" key="2">
    <source>
        <dbReference type="Proteomes" id="UP000237230"/>
    </source>
</evidence>
<comment type="caution">
    <text evidence="1">The sequence shown here is derived from an EMBL/GenBank/DDBJ whole genome shotgun (WGS) entry which is preliminary data.</text>
</comment>
<reference evidence="1 2" key="1">
    <citation type="submission" date="2016-08" db="EMBL/GenBank/DDBJ databases">
        <authorList>
            <person name="Seilhamer J.J."/>
        </authorList>
    </citation>
    <scope>NUCLEOTIDE SEQUENCE [LARGE SCALE GENOMIC DNA]</scope>
    <source>
        <strain evidence="1 2">KH-21-114</strain>
    </source>
</reference>
<dbReference type="OrthoDB" id="6904262at2"/>
<reference evidence="1 2" key="2">
    <citation type="submission" date="2018-03" db="EMBL/GenBank/DDBJ databases">
        <title>Draft genome of Pseudomonas putida strain KH-21-114.</title>
        <authorList>
            <person name="Yoshizawa S."/>
            <person name="Khan N.H."/>
            <person name="Nishimura M."/>
            <person name="Chiura H.X."/>
            <person name="Ogura Y."/>
            <person name="Hayashi T."/>
            <person name="Kogure K."/>
        </authorList>
    </citation>
    <scope>NUCLEOTIDE SEQUENCE [LARGE SCALE GENOMIC DNA]</scope>
    <source>
        <strain evidence="1 2">KH-21-114</strain>
    </source>
</reference>
<dbReference type="EMBL" id="MINH01000021">
    <property type="protein sequence ID" value="POG05206.1"/>
    <property type="molecule type" value="Genomic_DNA"/>
</dbReference>
<dbReference type="AlphaFoldDB" id="A0A2S3WUV7"/>
<sequence>MPAKPAAQRYEDLHACLRLAQLEANGSHDRQQDGQRWLSRFLLTLEDYGAKLFERTTRNITCTPTDAVFEDVFSGWIPPPQQPNLKFKRVASDILHGLKQPDLALLRSTSASSHMSIAFDVDDEGEPVAIIFHLWCATDPDAPRTRLALLLNHLGAKLDTQAFEARRAQLESRLQALSNLDQF</sequence>
<evidence type="ECO:0000313" key="1">
    <source>
        <dbReference type="EMBL" id="POG05206.1"/>
    </source>
</evidence>
<proteinExistence type="predicted"/>
<accession>A0A2S3WUV7</accession>